<feature type="compositionally biased region" description="Low complexity" evidence="4">
    <location>
        <begin position="602"/>
        <end position="614"/>
    </location>
</feature>
<feature type="region of interest" description="Disordered" evidence="4">
    <location>
        <begin position="42"/>
        <end position="61"/>
    </location>
</feature>
<dbReference type="CDD" id="cd12148">
    <property type="entry name" value="fungal_TF_MHR"/>
    <property type="match status" value="1"/>
</dbReference>
<feature type="compositionally biased region" description="Low complexity" evidence="4">
    <location>
        <begin position="332"/>
        <end position="374"/>
    </location>
</feature>
<evidence type="ECO:0000313" key="7">
    <source>
        <dbReference type="Proteomes" id="UP000323386"/>
    </source>
</evidence>
<organism evidence="6 7">
    <name type="scientific">Pseudozyma flocculosa</name>
    <dbReference type="NCBI Taxonomy" id="84751"/>
    <lineage>
        <taxon>Eukaryota</taxon>
        <taxon>Fungi</taxon>
        <taxon>Dikarya</taxon>
        <taxon>Basidiomycota</taxon>
        <taxon>Ustilaginomycotina</taxon>
        <taxon>Ustilaginomycetes</taxon>
        <taxon>Ustilaginales</taxon>
        <taxon>Ustilaginaceae</taxon>
        <taxon>Pseudozyma</taxon>
    </lineage>
</organism>
<dbReference type="OrthoDB" id="2269373at2759"/>
<dbReference type="GO" id="GO:0005634">
    <property type="term" value="C:nucleus"/>
    <property type="evidence" value="ECO:0007669"/>
    <property type="project" value="UniProtKB-SubCell"/>
</dbReference>
<keyword evidence="2" id="KW-0479">Metal-binding</keyword>
<feature type="compositionally biased region" description="Low complexity" evidence="4">
    <location>
        <begin position="1223"/>
        <end position="1233"/>
    </location>
</feature>
<feature type="region of interest" description="Disordered" evidence="4">
    <location>
        <begin position="884"/>
        <end position="919"/>
    </location>
</feature>
<protein>
    <recommendedName>
        <fullName evidence="5">Zn(2)-C6 fungal-type domain-containing protein</fullName>
    </recommendedName>
</protein>
<feature type="compositionally biased region" description="Basic residues" evidence="4">
    <location>
        <begin position="173"/>
        <end position="189"/>
    </location>
</feature>
<dbReference type="GO" id="GO:0008270">
    <property type="term" value="F:zinc ion binding"/>
    <property type="evidence" value="ECO:0007669"/>
    <property type="project" value="InterPro"/>
</dbReference>
<feature type="compositionally biased region" description="Gly residues" evidence="4">
    <location>
        <begin position="1087"/>
        <end position="1099"/>
    </location>
</feature>
<evidence type="ECO:0000256" key="1">
    <source>
        <dbReference type="ARBA" id="ARBA00004123"/>
    </source>
</evidence>
<dbReference type="GO" id="GO:0006351">
    <property type="term" value="P:DNA-templated transcription"/>
    <property type="evidence" value="ECO:0007669"/>
    <property type="project" value="InterPro"/>
</dbReference>
<feature type="compositionally biased region" description="Gly residues" evidence="4">
    <location>
        <begin position="1187"/>
        <end position="1203"/>
    </location>
</feature>
<dbReference type="CDD" id="cd00067">
    <property type="entry name" value="GAL4"/>
    <property type="match status" value="1"/>
</dbReference>
<feature type="compositionally biased region" description="Low complexity" evidence="4">
    <location>
        <begin position="82"/>
        <end position="105"/>
    </location>
</feature>
<keyword evidence="3" id="KW-0539">Nucleus</keyword>
<keyword evidence="7" id="KW-1185">Reference proteome</keyword>
<feature type="region of interest" description="Disordered" evidence="4">
    <location>
        <begin position="317"/>
        <end position="392"/>
    </location>
</feature>
<dbReference type="InterPro" id="IPR036864">
    <property type="entry name" value="Zn2-C6_fun-type_DNA-bd_sf"/>
</dbReference>
<reference evidence="6 7" key="1">
    <citation type="submission" date="2018-03" db="EMBL/GenBank/DDBJ databases">
        <authorList>
            <person name="Guldener U."/>
        </authorList>
    </citation>
    <scope>NUCLEOTIDE SEQUENCE [LARGE SCALE GENOMIC DNA]</scope>
    <source>
        <strain evidence="6 7">DAOM196992</strain>
    </source>
</reference>
<feature type="compositionally biased region" description="Basic and acidic residues" evidence="4">
    <location>
        <begin position="121"/>
        <end position="135"/>
    </location>
</feature>
<dbReference type="SMART" id="SM00066">
    <property type="entry name" value="GAL4"/>
    <property type="match status" value="1"/>
</dbReference>
<dbReference type="InterPro" id="IPR007219">
    <property type="entry name" value="XnlR_reg_dom"/>
</dbReference>
<gene>
    <name evidence="6" type="ORF">PSFLO_00747</name>
</gene>
<proteinExistence type="predicted"/>
<feature type="compositionally biased region" description="Gly residues" evidence="4">
    <location>
        <begin position="244"/>
        <end position="259"/>
    </location>
</feature>
<dbReference type="Pfam" id="PF00172">
    <property type="entry name" value="Zn_clus"/>
    <property type="match status" value="1"/>
</dbReference>
<accession>A0A5C3EUM5</accession>
<evidence type="ECO:0000256" key="4">
    <source>
        <dbReference type="SAM" id="MobiDB-lite"/>
    </source>
</evidence>
<sequence>MAGSPADTAGAAPSQQQAGPSLKRKRIRIPKSCIPCLKGKRACDRERPACGRCARSGQPSECVYDSRLDAVPARAPGRKQKAGSAAAAATTATNTTTRRSAGSSRDNSDDDDDDDDDADDDHGGQFRRHDQYSHGRHDHRLTASQQEVASLRTQLEAARRQTIELQELVRSQQRSHHQHQQHQHQRQHRPQPPYSATSDSTSSVYPDPYPAPSAPSSSRKRDLSRHSDLDAVTGLQMLAEMAGPGAGRLAGGPGIGPDGLMGPAGHAYDPPGRHASQHHPDAGSAAFYDRSKMSSIASVLNWPAEGSRQQFVRAGVAGTHSTAPGPTPPSRASVGSSGFSGGLVAAATSSSDPGLSPSSDTRSQTSTATSSSQSPHVHLAEAPIKDTASPVNRNGVPIYYGEGTSGDIVLRQVKVEHAAEPGARGTPPFHSSGIGGTTYGPSDAARAMGGHVGGAAAGVTSTTAEGHTNAVKRDIQAAFNRLLDPSSDTFPFATIWSSGDRFLDEVLPFFPTPDEFDAICQAFVRHFSAMCPALTVPSAIEHAREFSRLPREQQAGVPLPWLAVFLMICAMGINCDLENTIISSDQHGRQQHIDALIGGADPSRAPSAASSPAPNNDGGAEGARSHPSRVLPGVGGKARTPQLFSDVYLSATYQALRLCSFLSSPTLQTIHAQLLIGSYLLNTERASHFWPLLGSLARQSQSIGLHVDPDRIRPDWNDTEKDIRRRLWWAIVHQDVILSGIFGRPLGITRFNTRFPASPGPSSRNFAALQCELSQFARTCLDENQDHSWSQRQIDSFTERVQAWYADIPAQYHIDAGNALDPFGPRRDDDEAIRNFQVAGVDLNIKGLMEVHQSCNLAIEVSYVLLSLHRSNLLSSAAADGDDAAAGAAQDGGRSASTMSGSPASRGEGEAGRGGDQDRVNETSLRACTRYLREITKAQRMMTELLGRARAAMFWKVSFYSYQAVVVGAYIVFLRPNSEHAASALEDLACLTDIFDRMPDRWTGLKVAKGGLRVLYKLAVAARDNPEAASMPRPAQAHQPAVALTPMPMLAEFDPFGSTGVSFSGLLGSSANTPTAATTPSFFGNLQSGGGPGGGGAGHPGIPSRLLQQQQHHQQSGSTPFMLPIYHSSPGPARIGTPTALGASAGVSSGQYEAASFRPSPFSIEQFLSDGPTPQPVAGGHWNRAAGGHGSDQPGGFGGGLGQPTGVQMSTSGSGSSGGAGPSGSNAAAAYSGVQPLGGHGGGHDAAGMTTSGGHAAATAAFAPVPAYSHPGGAGVSGSEGLEGHDLALGGGGGSMVPNLNPKELATYWSDYFSLQLDWDRLSTLT</sequence>
<dbReference type="SUPFAM" id="SSF57701">
    <property type="entry name" value="Zn2/Cys6 DNA-binding domain"/>
    <property type="match status" value="1"/>
</dbReference>
<dbReference type="Pfam" id="PF04082">
    <property type="entry name" value="Fungal_trans"/>
    <property type="match status" value="1"/>
</dbReference>
<dbReference type="SMART" id="SM00906">
    <property type="entry name" value="Fungal_trans"/>
    <property type="match status" value="1"/>
</dbReference>
<dbReference type="GO" id="GO:0000981">
    <property type="term" value="F:DNA-binding transcription factor activity, RNA polymerase II-specific"/>
    <property type="evidence" value="ECO:0007669"/>
    <property type="project" value="InterPro"/>
</dbReference>
<name>A0A5C3EUM5_9BASI</name>
<feature type="compositionally biased region" description="Basic and acidic residues" evidence="4">
    <location>
        <begin position="907"/>
        <end position="919"/>
    </location>
</feature>
<dbReference type="InterPro" id="IPR001138">
    <property type="entry name" value="Zn2Cys6_DnaBD"/>
</dbReference>
<feature type="region of interest" description="Disordered" evidence="4">
    <location>
        <begin position="169"/>
        <end position="226"/>
    </location>
</feature>
<feature type="region of interest" description="Disordered" evidence="4">
    <location>
        <begin position="1078"/>
        <end position="1142"/>
    </location>
</feature>
<dbReference type="GO" id="GO:0003677">
    <property type="term" value="F:DNA binding"/>
    <property type="evidence" value="ECO:0007669"/>
    <property type="project" value="InterPro"/>
</dbReference>
<dbReference type="Gene3D" id="4.10.240.10">
    <property type="entry name" value="Zn(2)-C6 fungal-type DNA-binding domain"/>
    <property type="match status" value="1"/>
</dbReference>
<evidence type="ECO:0000313" key="6">
    <source>
        <dbReference type="EMBL" id="SPO35276.1"/>
    </source>
</evidence>
<dbReference type="EMBL" id="OOIP01000001">
    <property type="protein sequence ID" value="SPO35276.1"/>
    <property type="molecule type" value="Genomic_DNA"/>
</dbReference>
<dbReference type="Proteomes" id="UP000323386">
    <property type="component" value="Unassembled WGS sequence"/>
</dbReference>
<dbReference type="PROSITE" id="PS50048">
    <property type="entry name" value="ZN2_CY6_FUNGAL_2"/>
    <property type="match status" value="1"/>
</dbReference>
<feature type="region of interest" description="Disordered" evidence="4">
    <location>
        <begin position="244"/>
        <end position="284"/>
    </location>
</feature>
<feature type="domain" description="Zn(2)-C6 fungal-type" evidence="5">
    <location>
        <begin position="32"/>
        <end position="64"/>
    </location>
</feature>
<feature type="compositionally biased region" description="Gly residues" evidence="4">
    <location>
        <begin position="1236"/>
        <end position="1245"/>
    </location>
</feature>
<evidence type="ECO:0000256" key="2">
    <source>
        <dbReference type="ARBA" id="ARBA00022723"/>
    </source>
</evidence>
<feature type="region of interest" description="Disordered" evidence="4">
    <location>
        <begin position="1163"/>
        <end position="1250"/>
    </location>
</feature>
<dbReference type="PANTHER" id="PTHR31001">
    <property type="entry name" value="UNCHARACTERIZED TRANSCRIPTIONAL REGULATORY PROTEIN"/>
    <property type="match status" value="1"/>
</dbReference>
<feature type="region of interest" description="Disordered" evidence="4">
    <location>
        <begin position="597"/>
        <end position="635"/>
    </location>
</feature>
<dbReference type="InterPro" id="IPR050613">
    <property type="entry name" value="Sec_Metabolite_Reg"/>
</dbReference>
<feature type="compositionally biased region" description="Low complexity" evidence="4">
    <location>
        <begin position="1100"/>
        <end position="1115"/>
    </location>
</feature>
<comment type="subcellular location">
    <subcellularLocation>
        <location evidence="1">Nucleus</location>
    </subcellularLocation>
</comment>
<feature type="region of interest" description="Disordered" evidence="4">
    <location>
        <begin position="73"/>
        <end position="143"/>
    </location>
</feature>
<feature type="compositionally biased region" description="Low complexity" evidence="4">
    <location>
        <begin position="884"/>
        <end position="897"/>
    </location>
</feature>
<feature type="compositionally biased region" description="Acidic residues" evidence="4">
    <location>
        <begin position="108"/>
        <end position="120"/>
    </location>
</feature>
<evidence type="ECO:0000259" key="5">
    <source>
        <dbReference type="PROSITE" id="PS50048"/>
    </source>
</evidence>
<dbReference type="PANTHER" id="PTHR31001:SF81">
    <property type="entry name" value="ZN(II)2CYS6 TRANSCRIPTION FACTOR"/>
    <property type="match status" value="1"/>
</dbReference>
<feature type="compositionally biased region" description="Low complexity" evidence="4">
    <location>
        <begin position="9"/>
        <end position="21"/>
    </location>
</feature>
<evidence type="ECO:0000256" key="3">
    <source>
        <dbReference type="ARBA" id="ARBA00023242"/>
    </source>
</evidence>
<feature type="region of interest" description="Disordered" evidence="4">
    <location>
        <begin position="1"/>
        <end position="26"/>
    </location>
</feature>